<reference evidence="1" key="1">
    <citation type="submission" date="2022-08" db="EMBL/GenBank/DDBJ databases">
        <title>Alicyclobacillus dauci DSM2870, complete genome.</title>
        <authorList>
            <person name="Wang Q."/>
            <person name="Cai R."/>
            <person name="Wang Z."/>
        </authorList>
    </citation>
    <scope>NUCLEOTIDE SEQUENCE</scope>
    <source>
        <strain evidence="1">DSM 28700</strain>
    </source>
</reference>
<name>A0ABY6Z7Q8_9BACL</name>
<sequence>MRNRAVEAAMVLAIGAFTTLTVGTYIHDLNSKNPTGLDQQMNHVVQRIERWVEQHEASASSTPLSDVAPTLAASTGAVASKTSPMSTSAVSYGGMSSDDTRLLSIAQSLGNQLTASDWENIVALLQSSNPDEAQAQLSQLLTSKLSTADRQWLQAHFHAKQAFGTDDVVLLQDAFAQVRSMLTPDEQALLRQQLSQFGIPTNH</sequence>
<dbReference type="RefSeq" id="WP_268046540.1">
    <property type="nucleotide sequence ID" value="NZ_CP104064.1"/>
</dbReference>
<evidence type="ECO:0000313" key="1">
    <source>
        <dbReference type="EMBL" id="WAH38926.1"/>
    </source>
</evidence>
<keyword evidence="2" id="KW-1185">Reference proteome</keyword>
<gene>
    <name evidence="1" type="ORF">NZD86_10820</name>
</gene>
<dbReference type="EMBL" id="CP104064">
    <property type="protein sequence ID" value="WAH38926.1"/>
    <property type="molecule type" value="Genomic_DNA"/>
</dbReference>
<accession>A0ABY6Z7Q8</accession>
<organism evidence="1 2">
    <name type="scientific">Alicyclobacillus dauci</name>
    <dbReference type="NCBI Taxonomy" id="1475485"/>
    <lineage>
        <taxon>Bacteria</taxon>
        <taxon>Bacillati</taxon>
        <taxon>Bacillota</taxon>
        <taxon>Bacilli</taxon>
        <taxon>Bacillales</taxon>
        <taxon>Alicyclobacillaceae</taxon>
        <taxon>Alicyclobacillus</taxon>
    </lineage>
</organism>
<evidence type="ECO:0000313" key="2">
    <source>
        <dbReference type="Proteomes" id="UP001164803"/>
    </source>
</evidence>
<protein>
    <submittedName>
        <fullName evidence="1">Uncharacterized protein</fullName>
    </submittedName>
</protein>
<dbReference type="Proteomes" id="UP001164803">
    <property type="component" value="Chromosome"/>
</dbReference>
<proteinExistence type="predicted"/>